<evidence type="ECO:0000313" key="2">
    <source>
        <dbReference type="Proteomes" id="UP001500124"/>
    </source>
</evidence>
<gene>
    <name evidence="1" type="ORF">GCM10023336_27230</name>
</gene>
<sequence length="127" mass="13433">MSSSRSWSGRDTLCAGDAAGALADVFFDEEALGVSTEPEQPGVTAVRSATAARAVVVRRVRRYMGSPDEREPDRAGARAPVIIPCRSPNRKYLPTPVAPIVRPIPSPAQGVAGFWLSFRAVAPVSDG</sequence>
<keyword evidence="2" id="KW-1185">Reference proteome</keyword>
<dbReference type="EMBL" id="BAABKC010000039">
    <property type="protein sequence ID" value="GAA5055245.1"/>
    <property type="molecule type" value="Genomic_DNA"/>
</dbReference>
<evidence type="ECO:0000313" key="1">
    <source>
        <dbReference type="EMBL" id="GAA5055245.1"/>
    </source>
</evidence>
<reference evidence="2" key="1">
    <citation type="journal article" date="2019" name="Int. J. Syst. Evol. Microbiol.">
        <title>The Global Catalogue of Microorganisms (GCM) 10K type strain sequencing project: providing services to taxonomists for standard genome sequencing and annotation.</title>
        <authorList>
            <consortium name="The Broad Institute Genomics Platform"/>
            <consortium name="The Broad Institute Genome Sequencing Center for Infectious Disease"/>
            <person name="Wu L."/>
            <person name="Ma J."/>
        </authorList>
    </citation>
    <scope>NUCLEOTIDE SEQUENCE [LARGE SCALE GENOMIC DNA]</scope>
    <source>
        <strain evidence="2">JCM 18410</strain>
    </source>
</reference>
<proteinExistence type="predicted"/>
<protein>
    <submittedName>
        <fullName evidence="1">Uncharacterized protein</fullName>
    </submittedName>
</protein>
<organism evidence="1 2">
    <name type="scientific">Streptomyces similanensis</name>
    <dbReference type="NCBI Taxonomy" id="1274988"/>
    <lineage>
        <taxon>Bacteria</taxon>
        <taxon>Bacillati</taxon>
        <taxon>Actinomycetota</taxon>
        <taxon>Actinomycetes</taxon>
        <taxon>Kitasatosporales</taxon>
        <taxon>Streptomycetaceae</taxon>
        <taxon>Streptomyces</taxon>
    </lineage>
</organism>
<accession>A0ABP9KG68</accession>
<comment type="caution">
    <text evidence="1">The sequence shown here is derived from an EMBL/GenBank/DDBJ whole genome shotgun (WGS) entry which is preliminary data.</text>
</comment>
<dbReference type="Proteomes" id="UP001500124">
    <property type="component" value="Unassembled WGS sequence"/>
</dbReference>
<name>A0ABP9KG68_9ACTN</name>